<dbReference type="EMBL" id="FOQG01000023">
    <property type="protein sequence ID" value="SFJ28685.1"/>
    <property type="molecule type" value="Genomic_DNA"/>
</dbReference>
<dbReference type="AlphaFoldDB" id="A0A1I3Q4Q1"/>
<evidence type="ECO:0000313" key="2">
    <source>
        <dbReference type="Proteomes" id="UP000198649"/>
    </source>
</evidence>
<proteinExistence type="predicted"/>
<protein>
    <recommendedName>
        <fullName evidence="3">Chemotaxis phosphatase CheX</fullName>
    </recommendedName>
</protein>
<reference evidence="1 2" key="1">
    <citation type="submission" date="2016-10" db="EMBL/GenBank/DDBJ databases">
        <authorList>
            <person name="de Groot N.N."/>
        </authorList>
    </citation>
    <scope>NUCLEOTIDE SEQUENCE [LARGE SCALE GENOMIC DNA]</scope>
    <source>
        <strain evidence="1 2">CGMCC 1.11156</strain>
    </source>
</reference>
<dbReference type="Proteomes" id="UP000198649">
    <property type="component" value="Unassembled WGS sequence"/>
</dbReference>
<accession>A0A1I3Q4Q1</accession>
<gene>
    <name evidence="1" type="ORF">SAMN05216561_12336</name>
</gene>
<dbReference type="RefSeq" id="WP_091117107.1">
    <property type="nucleotide sequence ID" value="NZ_BKAF01000038.1"/>
</dbReference>
<organism evidence="1 2">
    <name type="scientific">Nocardioides psychrotolerans</name>
    <dbReference type="NCBI Taxonomy" id="1005945"/>
    <lineage>
        <taxon>Bacteria</taxon>
        <taxon>Bacillati</taxon>
        <taxon>Actinomycetota</taxon>
        <taxon>Actinomycetes</taxon>
        <taxon>Propionibacteriales</taxon>
        <taxon>Nocardioidaceae</taxon>
        <taxon>Nocardioides</taxon>
    </lineage>
</organism>
<keyword evidence="2" id="KW-1185">Reference proteome</keyword>
<name>A0A1I3Q4Q1_9ACTN</name>
<dbReference type="OrthoDB" id="5244255at2"/>
<evidence type="ECO:0008006" key="3">
    <source>
        <dbReference type="Google" id="ProtNLM"/>
    </source>
</evidence>
<evidence type="ECO:0000313" key="1">
    <source>
        <dbReference type="EMBL" id="SFJ28685.1"/>
    </source>
</evidence>
<dbReference type="STRING" id="1005945.SAMN05216561_12336"/>
<sequence>MTTTDTHLPVTKDVRDLLVGLLGKDVTLSPIGPLAPGPATPASVALYTDDSLQLRAVIACDLGFSARAAAALALMPPSSADAALEEGALDETLRDNLYEVLNIAASLFNVDDAPHVKLYDLHPAGPPLPPDVRVRTLTLGRREDLAVEIAGYGTGRLSIVLC</sequence>